<gene>
    <name evidence="1" type="ORF">Q4I30_003581</name>
</gene>
<organism evidence="1 2">
    <name type="scientific">Leishmania utingensis</name>
    <dbReference type="NCBI Taxonomy" id="653362"/>
    <lineage>
        <taxon>Eukaryota</taxon>
        <taxon>Discoba</taxon>
        <taxon>Euglenozoa</taxon>
        <taxon>Kinetoplastea</taxon>
        <taxon>Metakinetoplastina</taxon>
        <taxon>Trypanosomatida</taxon>
        <taxon>Trypanosomatidae</taxon>
        <taxon>Leishmaniinae</taxon>
        <taxon>Leishmania</taxon>
    </lineage>
</organism>
<protein>
    <submittedName>
        <fullName evidence="1">Uncharacterized protein</fullName>
    </submittedName>
</protein>
<dbReference type="AlphaFoldDB" id="A0AAW3AKL1"/>
<keyword evidence="2" id="KW-1185">Reference proteome</keyword>
<dbReference type="EMBL" id="JBAMZL010000022">
    <property type="protein sequence ID" value="KAL0507195.1"/>
    <property type="molecule type" value="Genomic_DNA"/>
</dbReference>
<accession>A0AAW3AKL1</accession>
<dbReference type="Proteomes" id="UP001482455">
    <property type="component" value="Unassembled WGS sequence"/>
</dbReference>
<proteinExistence type="predicted"/>
<evidence type="ECO:0000313" key="2">
    <source>
        <dbReference type="Proteomes" id="UP001482455"/>
    </source>
</evidence>
<name>A0AAW3AKL1_9TRYP</name>
<evidence type="ECO:0000313" key="1">
    <source>
        <dbReference type="EMBL" id="KAL0507195.1"/>
    </source>
</evidence>
<feature type="non-terminal residue" evidence="1">
    <location>
        <position position="20"/>
    </location>
</feature>
<comment type="caution">
    <text evidence="1">The sequence shown here is derived from an EMBL/GenBank/DDBJ whole genome shotgun (WGS) entry which is preliminary data.</text>
</comment>
<reference evidence="1 2" key="1">
    <citation type="submission" date="2024-02" db="EMBL/GenBank/DDBJ databases">
        <title>FIRST GENOME SEQUENCES OF Leishmania (Viannia) shawi, Leishmania (Viannia) lindenbergi AND Leishmania (Viannia) utingensis.</title>
        <authorList>
            <person name="Resadore F."/>
            <person name="Custodio M.G.F."/>
            <person name="Boite M.C."/>
            <person name="Cupolillo E."/>
            <person name="Ferreira G.E.M."/>
        </authorList>
    </citation>
    <scope>NUCLEOTIDE SEQUENCE [LARGE SCALE GENOMIC DNA]</scope>
    <source>
        <strain evidence="1 2">ITUB/BR/1977/M4964</strain>
    </source>
</reference>
<sequence length="20" mass="2526">MQLDVRHRRRLLDHQLLVNL</sequence>